<reference evidence="2 3" key="1">
    <citation type="submission" date="2020-07" db="EMBL/GenBank/DDBJ databases">
        <authorList>
            <person name="Sun Q."/>
        </authorList>
    </citation>
    <scope>NUCLEOTIDE SEQUENCE [LARGE SCALE GENOMIC DNA]</scope>
    <source>
        <strain evidence="2 3">CGMCC 1.13654</strain>
    </source>
</reference>
<name>A0A838L7B5_9SPHN</name>
<organism evidence="2 3">
    <name type="scientific">Sphingomonas chungangi</name>
    <dbReference type="NCBI Taxonomy" id="2683589"/>
    <lineage>
        <taxon>Bacteria</taxon>
        <taxon>Pseudomonadati</taxon>
        <taxon>Pseudomonadota</taxon>
        <taxon>Alphaproteobacteria</taxon>
        <taxon>Sphingomonadales</taxon>
        <taxon>Sphingomonadaceae</taxon>
        <taxon>Sphingomonas</taxon>
    </lineage>
</organism>
<keyword evidence="1" id="KW-0732">Signal</keyword>
<feature type="signal peptide" evidence="1">
    <location>
        <begin position="1"/>
        <end position="20"/>
    </location>
</feature>
<dbReference type="RefSeq" id="WP_160363800.1">
    <property type="nucleotide sequence ID" value="NZ_JACEIB010000024.1"/>
</dbReference>
<evidence type="ECO:0000313" key="3">
    <source>
        <dbReference type="Proteomes" id="UP000570166"/>
    </source>
</evidence>
<dbReference type="AlphaFoldDB" id="A0A838L7B5"/>
<dbReference type="Proteomes" id="UP000570166">
    <property type="component" value="Unassembled WGS sequence"/>
</dbReference>
<evidence type="ECO:0000313" key="2">
    <source>
        <dbReference type="EMBL" id="MBA2935211.1"/>
    </source>
</evidence>
<accession>A0A838L7B5</accession>
<dbReference type="Pfam" id="PF12276">
    <property type="entry name" value="DUF3617"/>
    <property type="match status" value="1"/>
</dbReference>
<keyword evidence="3" id="KW-1185">Reference proteome</keyword>
<evidence type="ECO:0000256" key="1">
    <source>
        <dbReference type="SAM" id="SignalP"/>
    </source>
</evidence>
<feature type="chain" id="PRO_5032377060" evidence="1">
    <location>
        <begin position="21"/>
        <end position="151"/>
    </location>
</feature>
<gene>
    <name evidence="2" type="ORF">HZF05_14065</name>
</gene>
<protein>
    <submittedName>
        <fullName evidence="2">DUF3617 family protein</fullName>
    </submittedName>
</protein>
<sequence>MRTLTAIVLLLLPGAAGAQAVQSGPWDVTSTAVSLDIPGAPAFLLRMMKGKSKSERKCVSPVQAVDGVAALLAPDPKAQCHVDSQQIAGGLYHQALTCPQKQGPPIRITRSGTYDAAGFTGRLDMGGQTPKGAMSIVLDQKAVHAAGTCRG</sequence>
<dbReference type="InterPro" id="IPR022061">
    <property type="entry name" value="DUF3617"/>
</dbReference>
<dbReference type="EMBL" id="JACEIB010000024">
    <property type="protein sequence ID" value="MBA2935211.1"/>
    <property type="molecule type" value="Genomic_DNA"/>
</dbReference>
<proteinExistence type="predicted"/>
<comment type="caution">
    <text evidence="2">The sequence shown here is derived from an EMBL/GenBank/DDBJ whole genome shotgun (WGS) entry which is preliminary data.</text>
</comment>